<accession>A0A645GT00</accession>
<organism evidence="1">
    <name type="scientific">bioreactor metagenome</name>
    <dbReference type="NCBI Taxonomy" id="1076179"/>
    <lineage>
        <taxon>unclassified sequences</taxon>
        <taxon>metagenomes</taxon>
        <taxon>ecological metagenomes</taxon>
    </lineage>
</organism>
<sequence length="80" mass="8650">MADPVPFAIIAAGGPEAVPQAWAAFCALPFSYAEAGEMAAKLYTDGIRWTALDVAALRRHWTQFARDHYLEAARLAGEGK</sequence>
<reference evidence="1" key="1">
    <citation type="submission" date="2019-08" db="EMBL/GenBank/DDBJ databases">
        <authorList>
            <person name="Kucharzyk K."/>
            <person name="Murdoch R.W."/>
            <person name="Higgins S."/>
            <person name="Loffler F."/>
        </authorList>
    </citation>
    <scope>NUCLEOTIDE SEQUENCE</scope>
</reference>
<dbReference type="AlphaFoldDB" id="A0A645GT00"/>
<protein>
    <submittedName>
        <fullName evidence="1">Uncharacterized protein</fullName>
    </submittedName>
</protein>
<proteinExistence type="predicted"/>
<name>A0A645GT00_9ZZZZ</name>
<gene>
    <name evidence="1" type="ORF">SDC9_176799</name>
</gene>
<evidence type="ECO:0000313" key="1">
    <source>
        <dbReference type="EMBL" id="MPN29346.1"/>
    </source>
</evidence>
<dbReference type="EMBL" id="VSSQ01079987">
    <property type="protein sequence ID" value="MPN29346.1"/>
    <property type="molecule type" value="Genomic_DNA"/>
</dbReference>
<comment type="caution">
    <text evidence="1">The sequence shown here is derived from an EMBL/GenBank/DDBJ whole genome shotgun (WGS) entry which is preliminary data.</text>
</comment>